<keyword evidence="2" id="KW-0067">ATP-binding</keyword>
<feature type="domain" description="AAA+ ATPase" evidence="5">
    <location>
        <begin position="1032"/>
        <end position="1184"/>
    </location>
</feature>
<feature type="region of interest" description="Disordered" evidence="4">
    <location>
        <begin position="4239"/>
        <end position="4897"/>
    </location>
</feature>
<feature type="domain" description="AAA+ ATPase" evidence="5">
    <location>
        <begin position="1344"/>
        <end position="1546"/>
    </location>
</feature>
<dbReference type="Pfam" id="PF07728">
    <property type="entry name" value="AAA_5"/>
    <property type="match status" value="5"/>
</dbReference>
<organism evidence="6 7">
    <name type="scientific">Paramecium primaurelia</name>
    <dbReference type="NCBI Taxonomy" id="5886"/>
    <lineage>
        <taxon>Eukaryota</taxon>
        <taxon>Sar</taxon>
        <taxon>Alveolata</taxon>
        <taxon>Ciliophora</taxon>
        <taxon>Intramacronucleata</taxon>
        <taxon>Oligohymenophorea</taxon>
        <taxon>Peniculida</taxon>
        <taxon>Parameciidae</taxon>
        <taxon>Paramecium</taxon>
    </lineage>
</organism>
<proteinExistence type="predicted"/>
<dbReference type="PANTHER" id="PTHR48103">
    <property type="entry name" value="MIDASIN-RELATED"/>
    <property type="match status" value="1"/>
</dbReference>
<evidence type="ECO:0000256" key="4">
    <source>
        <dbReference type="SAM" id="MobiDB-lite"/>
    </source>
</evidence>
<evidence type="ECO:0000313" key="7">
    <source>
        <dbReference type="Proteomes" id="UP000688137"/>
    </source>
</evidence>
<dbReference type="PANTHER" id="PTHR48103:SF2">
    <property type="entry name" value="MIDASIN"/>
    <property type="match status" value="1"/>
</dbReference>
<dbReference type="Proteomes" id="UP000688137">
    <property type="component" value="Unassembled WGS sequence"/>
</dbReference>
<dbReference type="FunFam" id="3.40.50.300:FF:004818">
    <property type="entry name" value="Uncharacterized protein"/>
    <property type="match status" value="1"/>
</dbReference>
<feature type="compositionally biased region" description="Low complexity" evidence="4">
    <location>
        <begin position="4239"/>
        <end position="4851"/>
    </location>
</feature>
<comment type="caution">
    <text evidence="6">The sequence shown here is derived from an EMBL/GenBank/DDBJ whole genome shotgun (WGS) entry which is preliminary data.</text>
</comment>
<evidence type="ECO:0000256" key="1">
    <source>
        <dbReference type="ARBA" id="ARBA00022741"/>
    </source>
</evidence>
<name>A0A8S1QMF6_PARPR</name>
<reference evidence="6" key="1">
    <citation type="submission" date="2021-01" db="EMBL/GenBank/DDBJ databases">
        <authorList>
            <consortium name="Genoscope - CEA"/>
            <person name="William W."/>
        </authorList>
    </citation>
    <scope>NUCLEOTIDE SEQUENCE</scope>
</reference>
<dbReference type="GO" id="GO:0000055">
    <property type="term" value="P:ribosomal large subunit export from nucleus"/>
    <property type="evidence" value="ECO:0007669"/>
    <property type="project" value="TreeGrafter"/>
</dbReference>
<feature type="domain" description="AAA+ ATPase" evidence="5">
    <location>
        <begin position="1689"/>
        <end position="1834"/>
    </location>
</feature>
<keyword evidence="1" id="KW-0547">Nucleotide-binding</keyword>
<dbReference type="GO" id="GO:0005634">
    <property type="term" value="C:nucleus"/>
    <property type="evidence" value="ECO:0007669"/>
    <property type="project" value="TreeGrafter"/>
</dbReference>
<dbReference type="InterPro" id="IPR011704">
    <property type="entry name" value="ATPase_dyneun-rel_AAA"/>
</dbReference>
<dbReference type="GO" id="GO:0005524">
    <property type="term" value="F:ATP binding"/>
    <property type="evidence" value="ECO:0007669"/>
    <property type="project" value="UniProtKB-KW"/>
</dbReference>
<evidence type="ECO:0000256" key="3">
    <source>
        <dbReference type="SAM" id="Coils"/>
    </source>
</evidence>
<feature type="compositionally biased region" description="Polar residues" evidence="4">
    <location>
        <begin position="4852"/>
        <end position="4864"/>
    </location>
</feature>
<feature type="coiled-coil region" evidence="3">
    <location>
        <begin position="4110"/>
        <end position="4144"/>
    </location>
</feature>
<dbReference type="OMA" id="EEWYSIA"/>
<dbReference type="FunFam" id="3.40.50.300:FF:004215">
    <property type="entry name" value="Predicted protein"/>
    <property type="match status" value="1"/>
</dbReference>
<feature type="domain" description="AAA+ ATPase" evidence="5">
    <location>
        <begin position="428"/>
        <end position="582"/>
    </location>
</feature>
<dbReference type="EMBL" id="CAJJDM010000175">
    <property type="protein sequence ID" value="CAD8115760.1"/>
    <property type="molecule type" value="Genomic_DNA"/>
</dbReference>
<evidence type="ECO:0000256" key="2">
    <source>
        <dbReference type="ARBA" id="ARBA00022840"/>
    </source>
</evidence>
<keyword evidence="3" id="KW-0175">Coiled coil</keyword>
<feature type="domain" description="AAA+ ATPase" evidence="5">
    <location>
        <begin position="2020"/>
        <end position="2212"/>
    </location>
</feature>
<dbReference type="SMART" id="SM00382">
    <property type="entry name" value="AAA"/>
    <property type="match status" value="5"/>
</dbReference>
<dbReference type="GO" id="GO:0016887">
    <property type="term" value="F:ATP hydrolysis activity"/>
    <property type="evidence" value="ECO:0007669"/>
    <property type="project" value="InterPro"/>
</dbReference>
<dbReference type="GO" id="GO:0030687">
    <property type="term" value="C:preribosome, large subunit precursor"/>
    <property type="evidence" value="ECO:0007669"/>
    <property type="project" value="TreeGrafter"/>
</dbReference>
<evidence type="ECO:0000259" key="5">
    <source>
        <dbReference type="SMART" id="SM00382"/>
    </source>
</evidence>
<dbReference type="CDD" id="cd00009">
    <property type="entry name" value="AAA"/>
    <property type="match status" value="1"/>
</dbReference>
<dbReference type="InterPro" id="IPR003593">
    <property type="entry name" value="AAA+_ATPase"/>
</dbReference>
<keyword evidence="7" id="KW-1185">Reference proteome</keyword>
<accession>A0A8S1QMF6</accession>
<sequence>MNTIFQVLNAQQLSLSGSKLNILSKNKSNSTILIFDCDFLLFREYMIISQNIQTVTCDPNLQNLLIFEEQEQEQMTKLYSATLEQSFTPFQNIKIPAIKLRMVDWCNSRICALIFEKYIILYDILLNKILTNIQAEFNQINRFLISKKLTQIFCQYQEKDNNSVCLILAIENQIEVQKFNNCVSCKIIQEQDDNNFLMVQYKTNSLIIILAKFDEEFRIEKEIQQNLSNPPQGIIKVGYQKKKQALILLDQNQNLHIFSINSNFQITQKIQNIPNIIQFNISLLNENLIILDNKNQLILKEMPAYHQIRQSQSQLSQSQSQQPQTLSLASQVKKRAIQGILTDPNIVKSTELLIQQYESDFYNLSPKFRSIINLNFLYRFLPLVDFRILNLNYQENSKFKELIPKMDTYAETQSVKKHLKQLEAALKGDNPILCEGSAACGKTSIIQYLAYKNQQPLIIMNLSSFTQISDFIGKVEILPGFKFEFQLGPFAKAVQDGLWILLDEANLASDSILRVIEDVLEIGYITIYGSSINSHEDLVDGTLTIRKHQNFKLFLTQNPATDSQFAASRNIFSPSLMSQFISIKFEPMSLNDLNFIIDQIIDQKQQELNEQLVQEISIQQLSSLIMIIYEEIKQKNMDDGLFTLRDIVQMIDLYFLSLEQTKEKIFEILPLSDCMKLISTQFIYLQKYRDIINYQIDNNLLIANTNMLFVQTKDQRESYIQNWNINQPLKFLSFHKYLFPMLTLCYKTKRAALIVGQQYCGKLSSVLIWLKILNIQQYEVLELSSSTTTEDLFGKYQPTQNGFDFILGPVTRCFDQGKVLILTNFDAPDCALTESLNGILEKKFNQLLVQNKRYQRHQDFAIIALSSDFQQLEKKITPTLKSRFLSLYIDFKVNLDDINLLFQSIRQSQSIHNINQINEKLMTLGSFKTSQNLGGQIDQISFNKIIRFLKPILESEKYSKSQFNQKQSQINFECLDFFIALSLQDNKSLFNQNIAVPIHYQELLLNDGKQNNFVITESRKRVADIIAFAIIAKIPLVLQGSAGVGKTKIISTFQQTCKLFESTSFHYINMNQNTDINDLMGQFLSTCEKDKIKFIFKKGPLFLGMEQGGIVLIDEANLSDASILNFLANVAKYPSEFHDPVSNQIIKVHEKFRIFFAQNPPSYNGRNQLPETLASKTIIVEVPNYTFEEVLKICSESQPSMQNQTQTSIKKAMEYFLTKLIPYPKNGDEKQLNYNGTQFSLRQFIRFRNRLEKTCFSTNQPNWENILQLHQMILFPKDISEEYSLECNINKIGLNLYFTIKNQQAQIEISLIINKNYSKYEIAHKNLNPIQRLVLCKIAFCYYFKENILIVGDTSSKTYLAKLFTQLVQFQNPQPFELIYINSQTEITDLIGSMESHNLISYQQYCINLIKKLNYGKQIIFNQNEKTIQNYLQELIQKYNQPEFFNHIIQNIGNQFHFVERGLTFNARFGGVVCLKNISLAEQSVIEGLNSLLEIEPHFIVNGQEIKLHNEFFVIAIMNTTFGGQLSDALQSRLTKVQIQVPQIINYTQELDISYKKYILNKFPQQTQFNQIIQYLQNLLISIKEFKEFFYQNISDRKIYQWMSFLNLDLDDATYQQKLALGFQFVILDKYKVNFEEVVKNPDLQEHYKEAQNKIFLKLKENQFFNSPKIIINPTTNKILQRIYSAITTQYIPCLIGPPGVGKSAIAQEFAKIMKQQFCRVCCSDSLSAEDLFGSYAPKIENNKVSFVFQEGYLAQALVQNSLILFDEINLASPEILSTLQALFNTDEKEITIKDSKYNKEKCLFLCSMNPSTYQGRQELPQCISNLLCEVYIEAFDTDQVIGIFQQRYKNEIIQLQNSGINFKIILELHKELAILAQQQYKSNYDFNIRFLENLLQLFNQQFLLQRSKLYNNKYELELIIVCLDIIYVQHFYQTEFSKQVLNIILNKFGVSQEEWNKRKVFLEQNGNIVRISRQIEKQFKPIFNWVISNQIIPQLSNNSLVINLQNSNIFEKLLIAINSKKIILCQGDVSSGKTSCIIKMANLLNQRFILLQIHNDLETDDLLGSFALVNPNYDLIQKQLERISIKSKFGNLNVGSQQKQMNMKYVEGVLKICCKFGYWLILDNINLARAEIVERLNSLGEDQPRLYNNEFGDSNTCITPHNNFRLICLQNPTRVDQNQLSPAFYNRCIKINFEIDLKNNFIDIIEILTIRGFGQQFIQQDTVVLANNLLKQVIFIKEHTNALINLRNIIKAFKMIQQNGFQFYDQIMEIVFGPAFNESKKNPYFPIFDLKSLNVADSIMEKYTDLILNKLVSNSVKRIVDQPNKSIDLQNISQFLKIHLSEQEIQNYQRFIQGIGQQIQIVNMQEEDQYDLGCYKIRVKGELIIQLYKQTMTIQPLFLSIYINNKELQNLLLKSKCIFEDQNILAEAKLNSEGKLQVQFQQSKDFILVPMIKSLIGPSYEQFFKTFQNMLSKSDIECSIYLDQQVEIFFNFNLSKYILSFIPNLKLKNISGQITLNKDNSYITQFSINFDLQLELNKYFIKKGHFSRVDNLNSLRGIIKIPKEDQINIFQDYNCFHFFSNIEIIQSHNFASFLDLKESRIEINLECENPIQIYKLPFSIRINRILANILLKQKITLNGSIQCSFQILQNNICNLTALIDKTHLKLQLSDEQHQNNCQNFIKQIFLKYYDHNNFFIQQFEESRKATVKKLDLITNAIYWHFELIFQLNWKINIFKNAHIEIENMNILCHIDSQATLYTMSCTIEILKFIFEIELVFDFLSFFSQEKNRCLAMIFKRGKNSPMFKEIINAFSSDLKNQLQIISGFNQLKTIQFQRNEGSQQLFDFDNFKKQGEQLKQQFEDEVHQIKKFGCNEYKLRFENFQSDLNKKIDQELKLNQQQNMQEAIIQKLKCSQESYIIWSDQVELKFKVDLLNPWIVSKILTLCQCNLNVEGKNQIFELKLMGLVKFMNMRLNRFQLQLTPNRPLDLKIENEPLIMQIHPISFGFGLFGQQFEEIGLFPKLDQIIRFNYNIISQQFYGEFKVVKENIKQHFVDFSLENIQLQFSSSDNLKNFQAILEMKAIFFKQEINFYLQFLSNTFNESKNSSVQLKFNCHTIKNFCLNEFLKNSVGITLAQKKVEFNIENFEFLLILQKTPQWQHSILLQIKNSQCKMLQNYITLTNLNGQLVYKQQSWMDSCISGICLLRDYNLGSFNLVFNKEVNGLEAKFQLNPKFQIKDFLSTVFSQQMNFICFQNVRLDEIKVFLGLYNNKTIFELKYEVKMFSWNSIQAIKLKNIFFIFLLIEENQIEKKSNIQFELEIFNNIKLSTKINIDLFQLKYKTEFDFELQNINLIYLIEKLNQNYSLRIPQYEFFNDINLNINCKLILDQNFNFKIFSIESQKDINSQWHIFKIFNFQLKSIQENNFHTLNLTCNLTIFDIPIILQYDQKRQAFIFKKLNNQISAEQIFSYIQQKDQSQLLNLEYKDFSIAKKELQIIDLNIKQQNIIFKLIEHNHNINLYLNQTKLSLIFQYQFENDKTQFKEIIENLSELDQIFQLEKGDCLIIYSSKNDQPFVTEINLNKCYQNYLNFKQKGQLKRTGFSCFANCTALFKQQLQQILFFIPQNIDLDISYQFETHFLVESKQIHFQKGNFQSVYQFRKLLSSISQIELQLKYSYHTFGYMVYNGIVQFENGLMTGKFDIAFKKAFGQEQFNFLGTNQLSFHQNNITSVANLNAKIYAGYADLIIFYYNHFIPKTWAFNFVNINLQTALEFFKLGTIFPKEFFQIFSKANQIIFINGQIDSNSQNYNLPNELMEKFGNSKFFSLLQRFDKLDFSKFKIEFDILAFPNIQFTQYRQVFIMIETREQGDCFSSCCLLYNNENQYLGKGEITINIPNFIFNIMVDIIIDQKDKSFIADGDFQIKLFQECIKTSAKYKKGIGFNLNFKISLNNMFFIACFDLLLMKNQKLRGLLKFNVNKLPDMINKQIFFQFCKIRKFEIQIRFDKNFEVIFEYKIQFFIFKQFSLRKKILWNICQIQENFDMVIQKIQGLLSIFDQGEQIKDEKSLKEKIYNKKQQFKDYYLRVLNLDISGQIDQIHNEMENINQKKDKDWSKRENQQQKITEIQEEKTQQKNLIEQQNQQSNKVEVEQKFKNYADSIVQKQNQNNIKFTQTSTTNSIGYSQIKQIDENRGGLIQTSNMQNFSQSLIQQPIQSSNQVIQNQSNINNRFMVDPQLNQYNSYITQTSSNTNNGQTLLTQTNPNNTQLTQTSSNTNNGQTLQTQTNPNNTQLTQTSSNTNNGQTLQTQTNPNNTQLTQTSSNTNNGQTLQTQTNPNNTQLTQTSSNTNNGQTLQTQTNPNNTQLTQTSSNTNNGQTLQTQTNPNNTQLTQTSSNTNNGQTLQTQTNPNNTQLTQTSSNTNNGQTLQTQTNPNNTQLTQTSSNTNNGQTLQTQTNPNNTQLTQTSSNTNNGQTLQTQTNPNNTQLTQTSSNTNNGQTLQTQTNPNNTQLTQTSSNTNNGQTLQTQTNPNNTQLTQTSSNTNNGQTLLIQSNSNNTQLTQTSSNTNNGQTLQTQTNPNNTQLTQTSSNTNNGQTLQTQTNPNNTQLTQTSSNTNNGQTLQTQTNPNNTQLTQTSSNTNNGQTLQTQTNPNNTQLTQTSSNTNNGQTLQTQTNPNNTQLTQTSSNTNNGQTLQTQTNPNNTQLTQTSSNTNNGQTLQTQTNPNNTQLTQTSSNTNNGQTLQTQTNPNNTQLTQTSSNTNNGQTLQTQTNPNNTQLTQTSSNTNNGQTLQTQTNPNNTQLTQTSSNTNNGQTLQTQTNPNNTQLTQTSSNTNNGQTLQTQTNPNNTQLTQTSSNTNNGQTLLIQSNSNNTQLTQISSNTNNGQTLQTQTNPNNTQLTQTSSNTNNGQTLLIQSNSNNTQLTQISSNTNNGQTHQAQTNSNKYQLTQQQHAIRTIDNDTNTNQNIQKKPIILFNQFPLIFFNNVNGLFDDYFKSNIYYFTKVRNLEKDNHYFRDQLIDQHLKEDNCNQRGVFTQYNQLIQMAENYLYSYWRYYTKPYISINQLSFRIIIIDQYVDQQFLQDFGQLLLQLSFLNLNYDLILSGQNQPIFLKQKDETLTIDLLDKILHALIGKCNQDFILVKEKAQNNNDFVLLFTKQLFEMSINCKMELQNEGLNTIIQFQDQNHFNTIDIKNGQIISSSNNIFELLIQIQQQSSVQKQQMFYNHQEKEELKNNIFRLDYQIDQKEANSLRGLLEINKYTKYSLSSKGTTIDIKGIIKFFCTNGTARDILRRKNRGGKSLYLFEVVLDLSSMSKAILLEIVLPFLYQLIAICKECQIICNLAILNNALIIIKSNFSTTWTDSEYSLLTQHLIDNFDQVSTNSNVKVFQYILDQFEKFIHYKKFLIFINHSFYNYQFQELSQKINLAQQKQIKIVSLGVDIKKYINRSIEGVIQYSLCQSQDLYIILKKLFTKVLDSENLNQIFQFQQNINQYPRKLQLLKFSSKDIQINFYLNKYFNYRIDDKQDEGFERIPFFKVDPLLFHLLMLENEMKILKNLINRHQIEKQNK</sequence>
<feature type="compositionally biased region" description="Low complexity" evidence="4">
    <location>
        <begin position="4865"/>
        <end position="4897"/>
    </location>
</feature>
<evidence type="ECO:0000313" key="6">
    <source>
        <dbReference type="EMBL" id="CAD8115760.1"/>
    </source>
</evidence>
<gene>
    <name evidence="6" type="ORF">PPRIM_AZ9-3.1.T1660027</name>
</gene>
<dbReference type="GO" id="GO:0000027">
    <property type="term" value="P:ribosomal large subunit assembly"/>
    <property type="evidence" value="ECO:0007669"/>
    <property type="project" value="TreeGrafter"/>
</dbReference>
<protein>
    <recommendedName>
        <fullName evidence="5">AAA+ ATPase domain-containing protein</fullName>
    </recommendedName>
</protein>